<dbReference type="SUPFAM" id="SSF46894">
    <property type="entry name" value="C-terminal effector domain of the bipartite response regulators"/>
    <property type="match status" value="1"/>
</dbReference>
<evidence type="ECO:0000256" key="1">
    <source>
        <dbReference type="ARBA" id="ARBA00023015"/>
    </source>
</evidence>
<proteinExistence type="predicted"/>
<feature type="domain" description="HTH luxR-type" evidence="4">
    <location>
        <begin position="195"/>
        <end position="260"/>
    </location>
</feature>
<dbReference type="PANTHER" id="PTHR44688">
    <property type="entry name" value="DNA-BINDING TRANSCRIPTIONAL ACTIVATOR DEVR_DOSR"/>
    <property type="match status" value="1"/>
</dbReference>
<keyword evidence="2" id="KW-0238">DNA-binding</keyword>
<evidence type="ECO:0000259" key="4">
    <source>
        <dbReference type="PROSITE" id="PS50043"/>
    </source>
</evidence>
<keyword evidence="1" id="KW-0805">Transcription regulation</keyword>
<keyword evidence="6" id="KW-1185">Reference proteome</keyword>
<protein>
    <submittedName>
        <fullName evidence="5">LuxR C-terminal-related transcriptional regulator</fullName>
    </submittedName>
</protein>
<evidence type="ECO:0000256" key="3">
    <source>
        <dbReference type="ARBA" id="ARBA00023163"/>
    </source>
</evidence>
<organism evidence="5 6">
    <name type="scientific">Chryseobacterium oryzae</name>
    <dbReference type="NCBI Taxonomy" id="2929799"/>
    <lineage>
        <taxon>Bacteria</taxon>
        <taxon>Pseudomonadati</taxon>
        <taxon>Bacteroidota</taxon>
        <taxon>Flavobacteriia</taxon>
        <taxon>Flavobacteriales</taxon>
        <taxon>Weeksellaceae</taxon>
        <taxon>Chryseobacterium group</taxon>
        <taxon>Chryseobacterium</taxon>
    </lineage>
</organism>
<name>A0ABY4BGW1_9FLAO</name>
<dbReference type="PRINTS" id="PR00038">
    <property type="entry name" value="HTHLUXR"/>
</dbReference>
<evidence type="ECO:0000256" key="2">
    <source>
        <dbReference type="ARBA" id="ARBA00023125"/>
    </source>
</evidence>
<dbReference type="Proteomes" id="UP000831068">
    <property type="component" value="Chromosome"/>
</dbReference>
<dbReference type="InterPro" id="IPR000792">
    <property type="entry name" value="Tscrpt_reg_LuxR_C"/>
</dbReference>
<dbReference type="InterPro" id="IPR036388">
    <property type="entry name" value="WH-like_DNA-bd_sf"/>
</dbReference>
<reference evidence="5 6" key="1">
    <citation type="submission" date="2022-03" db="EMBL/GenBank/DDBJ databases">
        <title>Chryseobacterium sp. isolated from the Andong Sikhe.</title>
        <authorList>
            <person name="Won M."/>
            <person name="Kim S.-J."/>
            <person name="Kwon S.-W."/>
        </authorList>
    </citation>
    <scope>NUCLEOTIDE SEQUENCE [LARGE SCALE GENOMIC DNA]</scope>
    <source>
        <strain evidence="5 6">ADR-1</strain>
    </source>
</reference>
<dbReference type="SMART" id="SM00421">
    <property type="entry name" value="HTH_LUXR"/>
    <property type="match status" value="1"/>
</dbReference>
<dbReference type="EMBL" id="CP094529">
    <property type="protein sequence ID" value="UOE38397.1"/>
    <property type="molecule type" value="Genomic_DNA"/>
</dbReference>
<gene>
    <name evidence="5" type="ORF">MTP08_01070</name>
</gene>
<dbReference type="PANTHER" id="PTHR44688:SF16">
    <property type="entry name" value="DNA-BINDING TRANSCRIPTIONAL ACTIVATOR DEVR_DOSR"/>
    <property type="match status" value="1"/>
</dbReference>
<dbReference type="Pfam" id="PF00196">
    <property type="entry name" value="GerE"/>
    <property type="match status" value="1"/>
</dbReference>
<dbReference type="PROSITE" id="PS50043">
    <property type="entry name" value="HTH_LUXR_2"/>
    <property type="match status" value="1"/>
</dbReference>
<keyword evidence="3" id="KW-0804">Transcription</keyword>
<sequence>MKDKFQTGAIKAHQLTEVWNDYPEILQNKKIKLPVPKIEDFIGGMFAPGEFYYYTINFHDSSINGVHQNILKIHSLDRIPHNLKDIIDLIHPEDLEFVMKAERMSIEKMCEIGWENQKELKSSYCFRMDTGNGNYEMFHHQAIHTYRDEKGNLLQAINIHSNVQHLIKENPYTVIISGIGSRSDFHQMYYDKKGKIKIDFSLTKREIQILSSLVEGLSAKEIAEKQNISYHTVTTHRKNILRKMNCNKVSELVKRAIEYGIV</sequence>
<dbReference type="RefSeq" id="WP_243576705.1">
    <property type="nucleotide sequence ID" value="NZ_CP094529.1"/>
</dbReference>
<dbReference type="InterPro" id="IPR016032">
    <property type="entry name" value="Sig_transdc_resp-reg_C-effctor"/>
</dbReference>
<dbReference type="Gene3D" id="1.10.10.10">
    <property type="entry name" value="Winged helix-like DNA-binding domain superfamily/Winged helix DNA-binding domain"/>
    <property type="match status" value="1"/>
</dbReference>
<dbReference type="Gene3D" id="3.30.450.20">
    <property type="entry name" value="PAS domain"/>
    <property type="match status" value="1"/>
</dbReference>
<accession>A0ABY4BGW1</accession>
<dbReference type="CDD" id="cd06170">
    <property type="entry name" value="LuxR_C_like"/>
    <property type="match status" value="1"/>
</dbReference>
<evidence type="ECO:0000313" key="5">
    <source>
        <dbReference type="EMBL" id="UOE38397.1"/>
    </source>
</evidence>
<evidence type="ECO:0000313" key="6">
    <source>
        <dbReference type="Proteomes" id="UP000831068"/>
    </source>
</evidence>